<dbReference type="AlphaFoldDB" id="A0AB39KUL6"/>
<evidence type="ECO:0000259" key="1">
    <source>
        <dbReference type="PROSITE" id="PS51747"/>
    </source>
</evidence>
<reference evidence="2" key="1">
    <citation type="submission" date="2024-06" db="EMBL/GenBank/DDBJ databases">
        <title>Caulobacter inopinatus, sp. nov.</title>
        <authorList>
            <person name="Donachie S.P."/>
        </authorList>
    </citation>
    <scope>NUCLEOTIDE SEQUENCE</scope>
    <source>
        <strain evidence="2">73W</strain>
    </source>
</reference>
<dbReference type="PANTHER" id="PTHR11079:SF162">
    <property type="entry name" value="RIBOFLAVIN BIOSYNTHESIS PROTEIN PYRD, CHLOROPLASTIC"/>
    <property type="match status" value="1"/>
</dbReference>
<dbReference type="Gene3D" id="3.40.140.10">
    <property type="entry name" value="Cytidine Deaminase, domain 2"/>
    <property type="match status" value="1"/>
</dbReference>
<protein>
    <submittedName>
        <fullName evidence="2">Bifunctional diaminohydroxyphosphoribosylaminopyrimidine deaminase/5-amino-6-(5-phosphoribosylamino)uracil reductase RibD</fullName>
    </submittedName>
</protein>
<sequence>MSNELDIQHMRRAIGVARGNLGRTWPNPVVGCVIADGETVLAEAATSVGGRPHAEEQAVAALGGSAPGATAYVTLEPCGARTSGALSCSQHLVAAGVKRVVIACEDPSPFASGQGTHRLREAGLQVETGLLAEEAFVLCAGFVHKLKTGKPLVEGASGPEGYEALFELSGNEGLEAALTRYADLGHTRLWTPEGGETAQRLHAAGLLSKPLESLR</sequence>
<dbReference type="EMBL" id="CP158375">
    <property type="protein sequence ID" value="XDO97393.1"/>
    <property type="molecule type" value="Genomic_DNA"/>
</dbReference>
<dbReference type="SUPFAM" id="SSF53927">
    <property type="entry name" value="Cytidine deaminase-like"/>
    <property type="match status" value="1"/>
</dbReference>
<organism evidence="2">
    <name type="scientific">Caulobacter sp. 73W</name>
    <dbReference type="NCBI Taxonomy" id="3161137"/>
    <lineage>
        <taxon>Bacteria</taxon>
        <taxon>Pseudomonadati</taxon>
        <taxon>Pseudomonadota</taxon>
        <taxon>Alphaproteobacteria</taxon>
        <taxon>Caulobacterales</taxon>
        <taxon>Caulobacteraceae</taxon>
        <taxon>Caulobacter</taxon>
    </lineage>
</organism>
<dbReference type="GO" id="GO:0008835">
    <property type="term" value="F:diaminohydroxyphosphoribosylaminopyrimidine deaminase activity"/>
    <property type="evidence" value="ECO:0007669"/>
    <property type="project" value="TreeGrafter"/>
</dbReference>
<dbReference type="InterPro" id="IPR016193">
    <property type="entry name" value="Cytidine_deaminase-like"/>
</dbReference>
<dbReference type="Pfam" id="PF00383">
    <property type="entry name" value="dCMP_cyt_deam_1"/>
    <property type="match status" value="1"/>
</dbReference>
<dbReference type="PROSITE" id="PS51747">
    <property type="entry name" value="CYT_DCMP_DEAMINASES_2"/>
    <property type="match status" value="1"/>
</dbReference>
<accession>A0AB39KUL6</accession>
<dbReference type="RefSeq" id="WP_369060581.1">
    <property type="nucleotide sequence ID" value="NZ_CP158375.1"/>
</dbReference>
<feature type="domain" description="CMP/dCMP-type deaminase" evidence="1">
    <location>
        <begin position="4"/>
        <end position="127"/>
    </location>
</feature>
<proteinExistence type="predicted"/>
<dbReference type="InterPro" id="IPR002125">
    <property type="entry name" value="CMP_dCMP_dom"/>
</dbReference>
<evidence type="ECO:0000313" key="2">
    <source>
        <dbReference type="EMBL" id="XDO97393.1"/>
    </source>
</evidence>
<name>A0AB39KUL6_9CAUL</name>
<dbReference type="PANTHER" id="PTHR11079">
    <property type="entry name" value="CYTOSINE DEAMINASE FAMILY MEMBER"/>
    <property type="match status" value="1"/>
</dbReference>
<gene>
    <name evidence="2" type="ORF">ABOZ73_02960</name>
</gene>